<dbReference type="RefSeq" id="WP_094844146.1">
    <property type="nucleotide sequence ID" value="NZ_NEVS01000004.1"/>
</dbReference>
<keyword evidence="3" id="KW-0378">Hydrolase</keyword>
<dbReference type="AlphaFoldDB" id="A0A261UMK1"/>
<dbReference type="CDD" id="cd07724">
    <property type="entry name" value="POD-like_MBL-fold"/>
    <property type="match status" value="1"/>
</dbReference>
<dbReference type="PANTHER" id="PTHR43084:SF1">
    <property type="entry name" value="PERSULFIDE DIOXYGENASE ETHE1, MITOCHONDRIAL"/>
    <property type="match status" value="1"/>
</dbReference>
<evidence type="ECO:0000256" key="1">
    <source>
        <dbReference type="ARBA" id="ARBA00022723"/>
    </source>
</evidence>
<dbReference type="PANTHER" id="PTHR43084">
    <property type="entry name" value="PERSULFIDE DIOXYGENASE ETHE1"/>
    <property type="match status" value="1"/>
</dbReference>
<dbReference type="GO" id="GO:0016787">
    <property type="term" value="F:hydrolase activity"/>
    <property type="evidence" value="ECO:0007669"/>
    <property type="project" value="UniProtKB-KW"/>
</dbReference>
<gene>
    <name evidence="3" type="ORF">CAL28_27490</name>
</gene>
<reference evidence="4" key="1">
    <citation type="submission" date="2017-05" db="EMBL/GenBank/DDBJ databases">
        <title>Complete and WGS of Bordetella genogroups.</title>
        <authorList>
            <person name="Spilker T."/>
            <person name="Lipuma J."/>
        </authorList>
    </citation>
    <scope>NUCLEOTIDE SEQUENCE [LARGE SCALE GENOMIC DNA]</scope>
    <source>
        <strain evidence="4">AU8856</strain>
    </source>
</reference>
<dbReference type="InterPro" id="IPR044528">
    <property type="entry name" value="POD-like_MBL-fold"/>
</dbReference>
<dbReference type="InterPro" id="IPR001279">
    <property type="entry name" value="Metallo-B-lactamas"/>
</dbReference>
<accession>A0A261UMK1</accession>
<dbReference type="SMART" id="SM00849">
    <property type="entry name" value="Lactamase_B"/>
    <property type="match status" value="1"/>
</dbReference>
<evidence type="ECO:0000313" key="4">
    <source>
        <dbReference type="Proteomes" id="UP000215767"/>
    </source>
</evidence>
<dbReference type="Pfam" id="PF00753">
    <property type="entry name" value="Lactamase_B"/>
    <property type="match status" value="1"/>
</dbReference>
<dbReference type="GO" id="GO:0006749">
    <property type="term" value="P:glutathione metabolic process"/>
    <property type="evidence" value="ECO:0007669"/>
    <property type="project" value="InterPro"/>
</dbReference>
<dbReference type="EMBL" id="NEVS01000004">
    <property type="protein sequence ID" value="OZI62871.1"/>
    <property type="molecule type" value="Genomic_DNA"/>
</dbReference>
<evidence type="ECO:0000259" key="2">
    <source>
        <dbReference type="SMART" id="SM00849"/>
    </source>
</evidence>
<protein>
    <submittedName>
        <fullName evidence="3">MBL fold metallo-hydrolase</fullName>
    </submittedName>
</protein>
<dbReference type="Proteomes" id="UP000215767">
    <property type="component" value="Unassembled WGS sequence"/>
</dbReference>
<feature type="domain" description="Metallo-beta-lactamase" evidence="2">
    <location>
        <begin position="39"/>
        <end position="229"/>
    </location>
</feature>
<comment type="caution">
    <text evidence="3">The sequence shown here is derived from an EMBL/GenBank/DDBJ whole genome shotgun (WGS) entry which is preliminary data.</text>
</comment>
<name>A0A261UMK1_9BORD</name>
<keyword evidence="4" id="KW-1185">Reference proteome</keyword>
<organism evidence="3 4">
    <name type="scientific">Bordetella genomosp. 11</name>
    <dbReference type="NCBI Taxonomy" id="1416808"/>
    <lineage>
        <taxon>Bacteria</taxon>
        <taxon>Pseudomonadati</taxon>
        <taxon>Pseudomonadota</taxon>
        <taxon>Betaproteobacteria</taxon>
        <taxon>Burkholderiales</taxon>
        <taxon>Alcaligenaceae</taxon>
        <taxon>Bordetella</taxon>
    </lineage>
</organism>
<dbReference type="Gene3D" id="3.60.15.10">
    <property type="entry name" value="Ribonuclease Z/Hydroxyacylglutathione hydrolase-like"/>
    <property type="match status" value="1"/>
</dbReference>
<dbReference type="SUPFAM" id="SSF56281">
    <property type="entry name" value="Metallo-hydrolase/oxidoreductase"/>
    <property type="match status" value="1"/>
</dbReference>
<sequence>MTSHHSDPSVREAIAIVNAARRGEQPRPHIDSFFDEATFTASHIVRDPDSSWCAVVDSVLDFDAASGRTADTSATRIADHVRANGLHAQWQLETHAHADHLSAAPLLQQRLGGRLAIGRHITAVQEVFGKIFNAGSDFARDGSQFDHLFEDGERFSVGALQGIALHVPGHTPACMAYVIGDAVFTGDTLFMPDYGTARCDFPGGDARTLYRSIRRLLALPDETRVFLCHDYKAPGRDTYAWETTIGAERTGNVHAREGIGEDAFVAMRRERDAGLAMPRLILPSVQVNMRAGHLPEPEANGVRYLKLPLNVL</sequence>
<dbReference type="GO" id="GO:0070813">
    <property type="term" value="P:hydrogen sulfide metabolic process"/>
    <property type="evidence" value="ECO:0007669"/>
    <property type="project" value="TreeGrafter"/>
</dbReference>
<dbReference type="InterPro" id="IPR036866">
    <property type="entry name" value="RibonucZ/Hydroxyglut_hydro"/>
</dbReference>
<dbReference type="InterPro" id="IPR051682">
    <property type="entry name" value="Mito_Persulfide_Diox"/>
</dbReference>
<dbReference type="OrthoDB" id="9784009at2"/>
<keyword evidence="1" id="KW-0479">Metal-binding</keyword>
<dbReference type="GO" id="GO:0046872">
    <property type="term" value="F:metal ion binding"/>
    <property type="evidence" value="ECO:0007669"/>
    <property type="project" value="UniProtKB-KW"/>
</dbReference>
<proteinExistence type="predicted"/>
<dbReference type="GO" id="GO:0050313">
    <property type="term" value="F:sulfur dioxygenase activity"/>
    <property type="evidence" value="ECO:0007669"/>
    <property type="project" value="InterPro"/>
</dbReference>
<evidence type="ECO:0000313" key="3">
    <source>
        <dbReference type="EMBL" id="OZI62871.1"/>
    </source>
</evidence>